<feature type="region of interest" description="Disordered" evidence="1">
    <location>
        <begin position="114"/>
        <end position="136"/>
    </location>
</feature>
<evidence type="ECO:0000313" key="3">
    <source>
        <dbReference type="Proteomes" id="UP000664940"/>
    </source>
</evidence>
<protein>
    <submittedName>
        <fullName evidence="2">Phosphodiesterase 8A</fullName>
    </submittedName>
</protein>
<dbReference type="EMBL" id="JABVXQ010000014">
    <property type="protein sequence ID" value="KAF6078952.1"/>
    <property type="molecule type" value="Genomic_DNA"/>
</dbReference>
<sequence length="136" mass="14171">MARIHSMTIEAPITKVINIINAAQENSPTPVTEALDRVLEILRTTELYSPQLGVKDDDPHASDLVGGLMTVSVRAGPLPGACSCCWSHGHPLSGWAARAPRPLPSSPCRLPPATGAWGRAGRGTPSGSAELGSPFA</sequence>
<proteinExistence type="predicted"/>
<name>A0A834DI32_9CHIR</name>
<feature type="compositionally biased region" description="Low complexity" evidence="1">
    <location>
        <begin position="114"/>
        <end position="125"/>
    </location>
</feature>
<comment type="caution">
    <text evidence="2">The sequence shown here is derived from an EMBL/GenBank/DDBJ whole genome shotgun (WGS) entry which is preliminary data.</text>
</comment>
<reference evidence="2 3" key="1">
    <citation type="journal article" date="2020" name="Nature">
        <title>Six reference-quality genomes reveal evolution of bat adaptations.</title>
        <authorList>
            <person name="Jebb D."/>
            <person name="Huang Z."/>
            <person name="Pippel M."/>
            <person name="Hughes G.M."/>
            <person name="Lavrichenko K."/>
            <person name="Devanna P."/>
            <person name="Winkler S."/>
            <person name="Jermiin L.S."/>
            <person name="Skirmuntt E.C."/>
            <person name="Katzourakis A."/>
            <person name="Burkitt-Gray L."/>
            <person name="Ray D.A."/>
            <person name="Sullivan K.A.M."/>
            <person name="Roscito J.G."/>
            <person name="Kirilenko B.M."/>
            <person name="Davalos L.M."/>
            <person name="Corthals A.P."/>
            <person name="Power M.L."/>
            <person name="Jones G."/>
            <person name="Ransome R.D."/>
            <person name="Dechmann D.K.N."/>
            <person name="Locatelli A.G."/>
            <person name="Puechmaille S.J."/>
            <person name="Fedrigo O."/>
            <person name="Jarvis E.D."/>
            <person name="Hiller M."/>
            <person name="Vernes S.C."/>
            <person name="Myers E.W."/>
            <person name="Teeling E.C."/>
        </authorList>
    </citation>
    <scope>NUCLEOTIDE SEQUENCE [LARGE SCALE GENOMIC DNA]</scope>
    <source>
        <strain evidence="2">Bat1K_MPI-CBG_1</strain>
    </source>
</reference>
<dbReference type="Proteomes" id="UP000664940">
    <property type="component" value="Unassembled WGS sequence"/>
</dbReference>
<evidence type="ECO:0000256" key="1">
    <source>
        <dbReference type="SAM" id="MobiDB-lite"/>
    </source>
</evidence>
<gene>
    <name evidence="2" type="ORF">HJG60_014726</name>
</gene>
<evidence type="ECO:0000313" key="2">
    <source>
        <dbReference type="EMBL" id="KAF6078952.1"/>
    </source>
</evidence>
<organism evidence="2 3">
    <name type="scientific">Phyllostomus discolor</name>
    <name type="common">pale spear-nosed bat</name>
    <dbReference type="NCBI Taxonomy" id="89673"/>
    <lineage>
        <taxon>Eukaryota</taxon>
        <taxon>Metazoa</taxon>
        <taxon>Chordata</taxon>
        <taxon>Craniata</taxon>
        <taxon>Vertebrata</taxon>
        <taxon>Euteleostomi</taxon>
        <taxon>Mammalia</taxon>
        <taxon>Eutheria</taxon>
        <taxon>Laurasiatheria</taxon>
        <taxon>Chiroptera</taxon>
        <taxon>Yangochiroptera</taxon>
        <taxon>Phyllostomidae</taxon>
        <taxon>Phyllostominae</taxon>
        <taxon>Phyllostomus</taxon>
    </lineage>
</organism>
<accession>A0A834DI32</accession>
<dbReference type="AlphaFoldDB" id="A0A834DI32"/>